<name>A0A927R8P5_9ACTN</name>
<evidence type="ECO:0000313" key="2">
    <source>
        <dbReference type="Proteomes" id="UP000638648"/>
    </source>
</evidence>
<keyword evidence="2" id="KW-1185">Reference proteome</keyword>
<dbReference type="Proteomes" id="UP000638648">
    <property type="component" value="Unassembled WGS sequence"/>
</dbReference>
<gene>
    <name evidence="1" type="ORF">HEB94_003810</name>
</gene>
<dbReference type="AlphaFoldDB" id="A0A927R8P5"/>
<dbReference type="RefSeq" id="WP_192750984.1">
    <property type="nucleotide sequence ID" value="NZ_BAABJL010000069.1"/>
</dbReference>
<dbReference type="EMBL" id="JADBEM010000001">
    <property type="protein sequence ID" value="MBE1606962.1"/>
    <property type="molecule type" value="Genomic_DNA"/>
</dbReference>
<evidence type="ECO:0000313" key="1">
    <source>
        <dbReference type="EMBL" id="MBE1606962.1"/>
    </source>
</evidence>
<organism evidence="1 2">
    <name type="scientific">Actinopolymorpha pittospori</name>
    <dbReference type="NCBI Taxonomy" id="648752"/>
    <lineage>
        <taxon>Bacteria</taxon>
        <taxon>Bacillati</taxon>
        <taxon>Actinomycetota</taxon>
        <taxon>Actinomycetes</taxon>
        <taxon>Propionibacteriales</taxon>
        <taxon>Actinopolymorphaceae</taxon>
        <taxon>Actinopolymorpha</taxon>
    </lineage>
</organism>
<comment type="caution">
    <text evidence="1">The sequence shown here is derived from an EMBL/GenBank/DDBJ whole genome shotgun (WGS) entry which is preliminary data.</text>
</comment>
<proteinExistence type="predicted"/>
<protein>
    <submittedName>
        <fullName evidence="1">Uncharacterized protein</fullName>
    </submittedName>
</protein>
<sequence>MGDHLLPGGTYTGGIASSPAVAGDTLFVAPTTAPSTHWTGTPVRCCASRLIGTWVAAGPAVSGNTVVVGA</sequence>
<reference evidence="1" key="1">
    <citation type="submission" date="2020-10" db="EMBL/GenBank/DDBJ databases">
        <title>Sequencing the genomes of 1000 actinobacteria strains.</title>
        <authorList>
            <person name="Klenk H.-P."/>
        </authorList>
    </citation>
    <scope>NUCLEOTIDE SEQUENCE</scope>
    <source>
        <strain evidence="1">DSM 45354</strain>
    </source>
</reference>
<accession>A0A927R8P5</accession>